<comment type="subcellular location">
    <subcellularLocation>
        <location evidence="1">Cell membrane</location>
        <topology evidence="1">Multi-pass membrane protein</topology>
    </subcellularLocation>
</comment>
<feature type="transmembrane region" description="Helical" evidence="6">
    <location>
        <begin position="75"/>
        <end position="100"/>
    </location>
</feature>
<feature type="domain" description="GYF" evidence="8">
    <location>
        <begin position="9"/>
        <end position="52"/>
    </location>
</feature>
<evidence type="ECO:0000256" key="4">
    <source>
        <dbReference type="ARBA" id="ARBA00022989"/>
    </source>
</evidence>
<keyword evidence="10" id="KW-1185">Reference proteome</keyword>
<dbReference type="RefSeq" id="WP_196100674.1">
    <property type="nucleotide sequence ID" value="NZ_CP064939.1"/>
</dbReference>
<evidence type="ECO:0000313" key="9">
    <source>
        <dbReference type="EMBL" id="QPH41223.1"/>
    </source>
</evidence>
<dbReference type="InterPro" id="IPR025640">
    <property type="entry name" value="GYF_2"/>
</dbReference>
<keyword evidence="5 6" id="KW-0472">Membrane</keyword>
<keyword evidence="4 6" id="KW-1133">Transmembrane helix</keyword>
<evidence type="ECO:0000313" key="10">
    <source>
        <dbReference type="Proteomes" id="UP000594759"/>
    </source>
</evidence>
<dbReference type="PANTHER" id="PTHR36115">
    <property type="entry name" value="PROLINE-RICH ANTIGEN HOMOLOG-RELATED"/>
    <property type="match status" value="1"/>
</dbReference>
<dbReference type="KEGG" id="pex:IZT61_08200"/>
<dbReference type="Pfam" id="PF06271">
    <property type="entry name" value="RDD"/>
    <property type="match status" value="1"/>
</dbReference>
<evidence type="ECO:0000256" key="1">
    <source>
        <dbReference type="ARBA" id="ARBA00004651"/>
    </source>
</evidence>
<evidence type="ECO:0000256" key="6">
    <source>
        <dbReference type="SAM" id="Phobius"/>
    </source>
</evidence>
<keyword evidence="3 6" id="KW-0812">Transmembrane</keyword>
<evidence type="ECO:0000256" key="5">
    <source>
        <dbReference type="ARBA" id="ARBA00023136"/>
    </source>
</evidence>
<dbReference type="Pfam" id="PF14237">
    <property type="entry name" value="GYF_2"/>
    <property type="match status" value="1"/>
</dbReference>
<protein>
    <submittedName>
        <fullName evidence="9">RDD family protein</fullName>
    </submittedName>
</protein>
<sequence>MNPELEYTVVINGKPQGPFNLAELKNLNITPGTFVRKPGMDDYKEAHAMEELRELFGFDYQKTAPQYFAAFDQRLLASVIDHFIIFGFYIIAILISYIFIQEKNDRIMAFLIPFPIIFAIKLVYGIFAESSAKQATIGKRILNIKVTDLEGSRISIGRSLGRNLAKPFSAIPFFFGYLYSFLNKKNQCWHDVAAETLVIKDRLI</sequence>
<name>A0A7S9Q030_9SPHI</name>
<dbReference type="Proteomes" id="UP000594759">
    <property type="component" value="Chromosome"/>
</dbReference>
<proteinExistence type="predicted"/>
<keyword evidence="2" id="KW-1003">Cell membrane</keyword>
<accession>A0A7S9Q030</accession>
<dbReference type="GO" id="GO:0005886">
    <property type="term" value="C:plasma membrane"/>
    <property type="evidence" value="ECO:0007669"/>
    <property type="project" value="UniProtKB-SubCell"/>
</dbReference>
<evidence type="ECO:0000256" key="3">
    <source>
        <dbReference type="ARBA" id="ARBA00022692"/>
    </source>
</evidence>
<gene>
    <name evidence="9" type="ORF">IZT61_08200</name>
</gene>
<feature type="domain" description="RDD" evidence="7">
    <location>
        <begin position="69"/>
        <end position="194"/>
    </location>
</feature>
<organism evidence="9 10">
    <name type="scientific">Pedobacter endophyticus</name>
    <dbReference type="NCBI Taxonomy" id="2789740"/>
    <lineage>
        <taxon>Bacteria</taxon>
        <taxon>Pseudomonadati</taxon>
        <taxon>Bacteroidota</taxon>
        <taxon>Sphingobacteriia</taxon>
        <taxon>Sphingobacteriales</taxon>
        <taxon>Sphingobacteriaceae</taxon>
        <taxon>Pedobacter</taxon>
    </lineage>
</organism>
<dbReference type="InterPro" id="IPR051791">
    <property type="entry name" value="Pra-immunoreactive"/>
</dbReference>
<evidence type="ECO:0000259" key="7">
    <source>
        <dbReference type="Pfam" id="PF06271"/>
    </source>
</evidence>
<dbReference type="AlphaFoldDB" id="A0A7S9Q030"/>
<dbReference type="InterPro" id="IPR010432">
    <property type="entry name" value="RDD"/>
</dbReference>
<dbReference type="EMBL" id="CP064939">
    <property type="protein sequence ID" value="QPH41223.1"/>
    <property type="molecule type" value="Genomic_DNA"/>
</dbReference>
<reference evidence="9 10" key="1">
    <citation type="submission" date="2020-11" db="EMBL/GenBank/DDBJ databases">
        <title>Pedobacter endophytica, an endophytic bacteria isolated form Carex pumila.</title>
        <authorList>
            <person name="Peng Y."/>
            <person name="Jiang L."/>
            <person name="Lee J."/>
        </authorList>
    </citation>
    <scope>NUCLEOTIDE SEQUENCE [LARGE SCALE GENOMIC DNA]</scope>
    <source>
        <strain evidence="9 10">JBR3-12</strain>
    </source>
</reference>
<feature type="transmembrane region" description="Helical" evidence="6">
    <location>
        <begin position="107"/>
        <end position="127"/>
    </location>
</feature>
<evidence type="ECO:0000256" key="2">
    <source>
        <dbReference type="ARBA" id="ARBA00022475"/>
    </source>
</evidence>
<evidence type="ECO:0000259" key="8">
    <source>
        <dbReference type="Pfam" id="PF14237"/>
    </source>
</evidence>